<protein>
    <submittedName>
        <fullName evidence="3">Cytosine/adenosine deaminase</fullName>
    </submittedName>
</protein>
<accession>A0A1G6LQ83</accession>
<dbReference type="EMBL" id="FMYU01000005">
    <property type="protein sequence ID" value="SDC44846.1"/>
    <property type="molecule type" value="Genomic_DNA"/>
</dbReference>
<dbReference type="GO" id="GO:0016810">
    <property type="term" value="F:hydrolase activity, acting on carbon-nitrogen (but not peptide) bonds"/>
    <property type="evidence" value="ECO:0007669"/>
    <property type="project" value="InterPro"/>
</dbReference>
<feature type="domain" description="Amidohydrolase-related" evidence="2">
    <location>
        <begin position="54"/>
        <end position="362"/>
    </location>
</feature>
<evidence type="ECO:0000313" key="3">
    <source>
        <dbReference type="EMBL" id="SDC44846.1"/>
    </source>
</evidence>
<dbReference type="InterPro" id="IPR006680">
    <property type="entry name" value="Amidohydro-rel"/>
</dbReference>
<dbReference type="InterPro" id="IPR032466">
    <property type="entry name" value="Metal_Hydrolase"/>
</dbReference>
<gene>
    <name evidence="3" type="ORF">SAMN05660835_00862</name>
</gene>
<evidence type="ECO:0000313" key="4">
    <source>
        <dbReference type="Proteomes" id="UP000199411"/>
    </source>
</evidence>
<dbReference type="Gene3D" id="3.20.20.140">
    <property type="entry name" value="Metal-dependent hydrolases"/>
    <property type="match status" value="1"/>
</dbReference>
<name>A0A1G6LQ83_9BACT</name>
<keyword evidence="4" id="KW-1185">Reference proteome</keyword>
<evidence type="ECO:0000256" key="1">
    <source>
        <dbReference type="ARBA" id="ARBA00022801"/>
    </source>
</evidence>
<keyword evidence="1" id="KW-0378">Hydrolase</keyword>
<dbReference type="OrthoDB" id="9807210at2"/>
<dbReference type="Pfam" id="PF01979">
    <property type="entry name" value="Amidohydro_1"/>
    <property type="match status" value="1"/>
</dbReference>
<dbReference type="InterPro" id="IPR050287">
    <property type="entry name" value="MTA/SAH_deaminase"/>
</dbReference>
<dbReference type="SUPFAM" id="SSF51556">
    <property type="entry name" value="Metallo-dependent hydrolases"/>
    <property type="match status" value="1"/>
</dbReference>
<dbReference type="Proteomes" id="UP000199411">
    <property type="component" value="Unassembled WGS sequence"/>
</dbReference>
<evidence type="ECO:0000259" key="2">
    <source>
        <dbReference type="Pfam" id="PF01979"/>
    </source>
</evidence>
<dbReference type="RefSeq" id="WP_092128416.1">
    <property type="nucleotide sequence ID" value="NZ_FMYU01000005.1"/>
</dbReference>
<proteinExistence type="predicted"/>
<dbReference type="InterPro" id="IPR011059">
    <property type="entry name" value="Metal-dep_hydrolase_composite"/>
</dbReference>
<dbReference type="Gene3D" id="2.30.40.10">
    <property type="entry name" value="Urease, subunit C, domain 1"/>
    <property type="match status" value="1"/>
</dbReference>
<organism evidence="3 4">
    <name type="scientific">Desulfurella multipotens</name>
    <dbReference type="NCBI Taxonomy" id="79269"/>
    <lineage>
        <taxon>Bacteria</taxon>
        <taxon>Pseudomonadati</taxon>
        <taxon>Campylobacterota</taxon>
        <taxon>Desulfurellia</taxon>
        <taxon>Desulfurellales</taxon>
        <taxon>Desulfurellaceae</taxon>
        <taxon>Desulfurella</taxon>
    </lineage>
</organism>
<dbReference type="PANTHER" id="PTHR43794:SF11">
    <property type="entry name" value="AMIDOHYDROLASE-RELATED DOMAIN-CONTAINING PROTEIN"/>
    <property type="match status" value="1"/>
</dbReference>
<dbReference type="PANTHER" id="PTHR43794">
    <property type="entry name" value="AMINOHYDROLASE SSNA-RELATED"/>
    <property type="match status" value="1"/>
</dbReference>
<dbReference type="AlphaFoldDB" id="A0A1G6LQ83"/>
<sequence>MEIVYAKWLFDGKKLRKQTACVLENNIVIDLLPLKVAKKLYPLSNFIDYGEGVLFSGFVNAHTHLELSNIKIEPYLGFVNWLKTMIESKKQDNENQLQNSIKIAVDTQIENGVCALADISNTLKTADYLTKIPKSIIFFENYSLKKDIANEKITYIENNIDNIKQKKYVKIYVSAHSIYSTHKNLLKYTLLKNNPKIGNDLFSLHFLESEYENLFANSCGDLYEMLQQKGLIEDKLHYPSALEYIKSLGDIKKGLFVHCVYIKPHEIDFLKSKGSSIVISPRSNYYISKTLPNLELLKKSGINVAIGTDSLASNWDLSIINELKFLYKYYSTIDPAYFFELATLGGYNALNLKIGFKKGFYAYPFFIRASTNNALEEILQ</sequence>
<reference evidence="4" key="1">
    <citation type="submission" date="2016-10" db="EMBL/GenBank/DDBJ databases">
        <authorList>
            <person name="Varghese N."/>
            <person name="Submissions S."/>
        </authorList>
    </citation>
    <scope>NUCLEOTIDE SEQUENCE [LARGE SCALE GENOMIC DNA]</scope>
    <source>
        <strain evidence="4">DSM 8415</strain>
    </source>
</reference>